<evidence type="ECO:0000313" key="3">
    <source>
        <dbReference type="EMBL" id="KAF7353445.1"/>
    </source>
</evidence>
<comment type="caution">
    <text evidence="3">The sequence shown here is derived from an EMBL/GenBank/DDBJ whole genome shotgun (WGS) entry which is preliminary data.</text>
</comment>
<dbReference type="Pfam" id="PF16804">
    <property type="entry name" value="DUF5071"/>
    <property type="match status" value="1"/>
</dbReference>
<dbReference type="EMBL" id="JACAZH010000012">
    <property type="protein sequence ID" value="KAF7353445.1"/>
    <property type="molecule type" value="Genomic_DNA"/>
</dbReference>
<feature type="transmembrane region" description="Helical" evidence="1">
    <location>
        <begin position="816"/>
        <end position="847"/>
    </location>
</feature>
<dbReference type="InterPro" id="IPR031837">
    <property type="entry name" value="DUF5071"/>
</dbReference>
<feature type="transmembrane region" description="Helical" evidence="1">
    <location>
        <begin position="1291"/>
        <end position="1316"/>
    </location>
</feature>
<dbReference type="OrthoDB" id="3633556at2759"/>
<protein>
    <submittedName>
        <fullName evidence="3">Peroxisomal-coenzyme a synthetase</fullName>
    </submittedName>
</protein>
<keyword evidence="1" id="KW-0472">Membrane</keyword>
<feature type="transmembrane region" description="Helical" evidence="1">
    <location>
        <begin position="859"/>
        <end position="888"/>
    </location>
</feature>
<dbReference type="Gene3D" id="1.25.40.750">
    <property type="entry name" value="Domain of unknown function DUF5071"/>
    <property type="match status" value="1"/>
</dbReference>
<evidence type="ECO:0000259" key="2">
    <source>
        <dbReference type="PROSITE" id="PS50075"/>
    </source>
</evidence>
<dbReference type="InterPro" id="IPR045851">
    <property type="entry name" value="AMP-bd_C_sf"/>
</dbReference>
<dbReference type="Gene3D" id="1.10.1200.10">
    <property type="entry name" value="ACP-like"/>
    <property type="match status" value="1"/>
</dbReference>
<dbReference type="GO" id="GO:0031956">
    <property type="term" value="F:medium-chain fatty acid-CoA ligase activity"/>
    <property type="evidence" value="ECO:0007669"/>
    <property type="project" value="TreeGrafter"/>
</dbReference>
<evidence type="ECO:0000256" key="1">
    <source>
        <dbReference type="SAM" id="Phobius"/>
    </source>
</evidence>
<dbReference type="PROSITE" id="PS50075">
    <property type="entry name" value="CARRIER"/>
    <property type="match status" value="1"/>
</dbReference>
<dbReference type="Gene3D" id="3.40.50.12780">
    <property type="entry name" value="N-terminal domain of ligase-like"/>
    <property type="match status" value="1"/>
</dbReference>
<feature type="transmembrane region" description="Helical" evidence="1">
    <location>
        <begin position="1348"/>
        <end position="1375"/>
    </location>
</feature>
<feature type="domain" description="Carrier" evidence="2">
    <location>
        <begin position="669"/>
        <end position="754"/>
    </location>
</feature>
<sequence length="1829" mass="201356">MSIPLAFLREAARPPPSTLSLGDSLSQTISQSSQITTLLDCLPSTSAPALHSPDLSRGSLPHADVKAFVRNFSLPHSPRRAPLGPNDRIMIVLPTGPENALALLALATYHTCAPVNASCTAAELLDDARRLNAKAVVTTREAEARLELRALQKALDCEVVFVEPRTAGRCGIFDMAVLGAEQMQVEGPPSRLHGLEDRSLILHTSGTSGKKKVVPYTLLSLIVGTCAVVESWDLRSSDVNLNMMPLFHVGGIVRNLLAPMFSGGSAIMCAGFDAIAFWTLSQQLHATWYYAAPTIHHAILTSKPESIVPSRDLRIRMICNAAGGLLPSLAVELQGTFQAVILPSYGMTECMPIASPPTTYRLDRPGCSGIPCGPHLSIRDPANLERALPPHKTGAICVRGLPTFRGYELSPDPSVPLDTSAFTSEGWFDSGDMGHVDEDGYLFITGRSKEIINKGGEVISPFEVEEAVVSAAKRYVKTTLAFAIEHDVLQETIGVVIVPVPGKPRIGLGQLQDLLRDHLHPSKWPFAIVAGKPLRIKLATRLGIGSLSDSVPAFHRHFEADVPDNQASLSEPIRCSRVTFDIPFVEHELLSIHDVHDVAVRCREDGSPEAFVSVASGFDSSELKTTISDLLPGYAIPDPLHVLPGKLRRSDSGAIDFAAMEDEVARANASTMSEQALLVRDIIGNLLTADVGKINGDSDFFPSWRVNSFIFRNSLLLGKLAYQIRKESGVSIPVATLFSHSTVKGIAALMDASDSKQGGFSRMHSRNQSETTLVGGGRRTIPGACHSQNQSDATLLSHGFDRSYVSKRARSQTHPLSLIIQAIPFIFFYPLKAALTWTVLLLILAVLAPHVNGSFWERILSLLAAIIAGRLTTRIVSPISAILFKWLVIGKYRPGKYRVWSGYYLRYWIVNQALRISGRGIFSMHPSLEILYYRLLGARIGKGVRISKHARLGEYDLLTFSDGCVVDKALIRGFCVEREGFFTLDRISIGKYATVNTYTQISPGAVVPDGSVFGPHASSYDASAPESFAAYNNSMIPEPNLLLKLFVAWPVMFLVYFVSYIPWFTAVWFMMYETTILKGNLNALESVVDWFATPERVYFHALSRVVRALITPLLRLALGILVKRIFGLNKATSIYSQPTQIAILRRYINSHTLSLSVLRSAFSILGTHYEAVSVVYRAMGAKIGRRNFLEIGDDVVFGSRSQIFTTDGVGSAKVIVGNGAMIADRVVLLPGVKIGKFTVMGSGALGLRDTEYKDGSTWLGKDCLDDGSNKDLSRDTITPFGRAFYQRKAPFFVYPYALILAINLFITALSATYWSISAVAAAQVLRRIDLHNSKQVTEIYRPSWFRPAIIYGLIGLCFVIVLNIQAILAILWVIATKWIVIGRRRDGQYAWDTSSYCQRWQLHLVLSRFVYKGYGNGGVLGPLTGSAYFVWYLRGMGARIGKNCALYPGGRAGLMTEPDLVQLGDNVSLDDCSVVAHINSRGNFALNSLEIGNGCAMRAGSRLLSGASMEDSSMLCEHTLLTSGDVADAGTVYSGWPAKPIEGPWDDKFPNEISLLCFYYFSWLGHYSLSSADSEANTITSERKTLSNEINDRLSDFLVSRLSAAPPSRLDPLAAEIHTTLYTPSLTSQGAKSKTTLLKWRGILLVLPKECLEPYRDALTRIIRTPTAEETACDLPMRSRYLLEFLDATHARAPHSKLDELALRSFELVQTPEEMRPLIPGLLEWIADMNWPVAPGCWDQLARFPEFTVEPIRTVLRRGDDGEWEINVLDFLRLVMPRPLMERARPEIERIAQRPTQEEIDCLTMDSAIECLKEMDLWAAQMKMSFPDS</sequence>
<gene>
    <name evidence="3" type="ORF">MSAN_01533700</name>
</gene>
<dbReference type="InterPro" id="IPR000873">
    <property type="entry name" value="AMP-dep_synth/lig_dom"/>
</dbReference>
<keyword evidence="1" id="KW-1133">Transmembrane helix</keyword>
<proteinExistence type="predicted"/>
<dbReference type="SUPFAM" id="SSF56801">
    <property type="entry name" value="Acetyl-CoA synthetase-like"/>
    <property type="match status" value="2"/>
</dbReference>
<keyword evidence="1" id="KW-0812">Transmembrane</keyword>
<dbReference type="InterPro" id="IPR009081">
    <property type="entry name" value="PP-bd_ACP"/>
</dbReference>
<accession>A0A8H6Y3H3</accession>
<dbReference type="Pfam" id="PF00501">
    <property type="entry name" value="AMP-binding"/>
    <property type="match status" value="1"/>
</dbReference>
<dbReference type="SUPFAM" id="SSF47336">
    <property type="entry name" value="ACP-like"/>
    <property type="match status" value="1"/>
</dbReference>
<feature type="transmembrane region" description="Helical" evidence="1">
    <location>
        <begin position="1041"/>
        <end position="1063"/>
    </location>
</feature>
<dbReference type="InterPro" id="IPR011004">
    <property type="entry name" value="Trimer_LpxA-like_sf"/>
</dbReference>
<name>A0A8H6Y3H3_9AGAR</name>
<dbReference type="Gene3D" id="2.160.10.10">
    <property type="entry name" value="Hexapeptide repeat proteins"/>
    <property type="match status" value="2"/>
</dbReference>
<organism evidence="3 4">
    <name type="scientific">Mycena sanguinolenta</name>
    <dbReference type="NCBI Taxonomy" id="230812"/>
    <lineage>
        <taxon>Eukaryota</taxon>
        <taxon>Fungi</taxon>
        <taxon>Dikarya</taxon>
        <taxon>Basidiomycota</taxon>
        <taxon>Agaricomycotina</taxon>
        <taxon>Agaricomycetes</taxon>
        <taxon>Agaricomycetidae</taxon>
        <taxon>Agaricales</taxon>
        <taxon>Marasmiineae</taxon>
        <taxon>Mycenaceae</taxon>
        <taxon>Mycena</taxon>
    </lineage>
</organism>
<reference evidence="3" key="1">
    <citation type="submission" date="2020-05" db="EMBL/GenBank/DDBJ databases">
        <title>Mycena genomes resolve the evolution of fungal bioluminescence.</title>
        <authorList>
            <person name="Tsai I.J."/>
        </authorList>
    </citation>
    <scope>NUCLEOTIDE SEQUENCE</scope>
    <source>
        <strain evidence="3">160909Yilan</strain>
    </source>
</reference>
<keyword evidence="4" id="KW-1185">Reference proteome</keyword>
<evidence type="ECO:0000313" key="4">
    <source>
        <dbReference type="Proteomes" id="UP000623467"/>
    </source>
</evidence>
<dbReference type="InterPro" id="IPR036736">
    <property type="entry name" value="ACP-like_sf"/>
</dbReference>
<dbReference type="SUPFAM" id="SSF51161">
    <property type="entry name" value="Trimeric LpxA-like enzymes"/>
    <property type="match status" value="3"/>
</dbReference>
<dbReference type="Proteomes" id="UP000623467">
    <property type="component" value="Unassembled WGS sequence"/>
</dbReference>
<dbReference type="PANTHER" id="PTHR43201:SF10">
    <property type="entry name" value="CARRIER DOMAIN-CONTAINING PROTEIN"/>
    <property type="match status" value="1"/>
</dbReference>
<dbReference type="Gene3D" id="3.30.300.30">
    <property type="match status" value="1"/>
</dbReference>
<dbReference type="InterPro" id="IPR042099">
    <property type="entry name" value="ANL_N_sf"/>
</dbReference>
<dbReference type="PANTHER" id="PTHR43201">
    <property type="entry name" value="ACYL-COA SYNTHETASE"/>
    <property type="match status" value="1"/>
</dbReference>
<dbReference type="InterPro" id="IPR038692">
    <property type="entry name" value="Cthe_2751_sf"/>
</dbReference>
<dbReference type="CDD" id="cd11743">
    <property type="entry name" value="Cthe_2751_like"/>
    <property type="match status" value="1"/>
</dbReference>
<dbReference type="GO" id="GO:0006631">
    <property type="term" value="P:fatty acid metabolic process"/>
    <property type="evidence" value="ECO:0007669"/>
    <property type="project" value="TreeGrafter"/>
</dbReference>